<evidence type="ECO:0000256" key="3">
    <source>
        <dbReference type="ARBA" id="ARBA00022737"/>
    </source>
</evidence>
<dbReference type="EMBL" id="CACRXK020008634">
    <property type="protein sequence ID" value="CAB4015232.1"/>
    <property type="molecule type" value="Genomic_DNA"/>
</dbReference>
<evidence type="ECO:0000256" key="9">
    <source>
        <dbReference type="PROSITE-ProRule" id="PRU00124"/>
    </source>
</evidence>
<comment type="caution">
    <text evidence="9">Lacks conserved residue(s) required for the propagation of feature annotation.</text>
</comment>
<comment type="subcellular location">
    <subcellularLocation>
        <location evidence="1">Membrane</location>
        <topology evidence="1">Single-pass membrane protein</topology>
    </subcellularLocation>
</comment>
<keyword evidence="2" id="KW-0812">Transmembrane</keyword>
<reference evidence="10" key="1">
    <citation type="submission" date="2020-04" db="EMBL/GenBank/DDBJ databases">
        <authorList>
            <person name="Alioto T."/>
            <person name="Alioto T."/>
            <person name="Gomez Garrido J."/>
        </authorList>
    </citation>
    <scope>NUCLEOTIDE SEQUENCE</scope>
    <source>
        <strain evidence="10">A484AB</strain>
    </source>
</reference>
<dbReference type="GO" id="GO:0005886">
    <property type="term" value="C:plasma membrane"/>
    <property type="evidence" value="ECO:0007669"/>
    <property type="project" value="TreeGrafter"/>
</dbReference>
<feature type="disulfide bond" evidence="9">
    <location>
        <begin position="176"/>
        <end position="194"/>
    </location>
</feature>
<keyword evidence="6 9" id="KW-1015">Disulfide bond</keyword>
<keyword evidence="7" id="KW-0675">Receptor</keyword>
<protein>
    <submittedName>
        <fullName evidence="10">Basement membrane-specific heparan sulfate proteoglycan core isoform X16</fullName>
    </submittedName>
</protein>
<sequence length="239" mass="26390">MYFGVIASLSLIVLAQAVNARTNLYQYTRQCKQNTELCIDLKCSATQGYAARVPFSYHYLCCNGKVFDQKKYVCVRYLFQSTPVVERCDPCTQFKCGDGQCTLKQWKCNNVKDCIDGSDEVGCGGCSSGQFYCRRAHQCIRADRVCDKVNDCRDGSDEINCPNEKGSRCGVGSYRCKNNQCIPWNRACDGRRDCRDGSDEAGYCGYYSAKSGKKRDEISSFSDGGAGGAVDVAKGTVVN</sequence>
<dbReference type="PROSITE" id="PS01209">
    <property type="entry name" value="LDLRA_1"/>
    <property type="match status" value="2"/>
</dbReference>
<dbReference type="InterPro" id="IPR023415">
    <property type="entry name" value="LDLR_class-A_CS"/>
</dbReference>
<keyword evidence="11" id="KW-1185">Reference proteome</keyword>
<dbReference type="GO" id="GO:0043235">
    <property type="term" value="C:receptor complex"/>
    <property type="evidence" value="ECO:0007669"/>
    <property type="project" value="TreeGrafter"/>
</dbReference>
<evidence type="ECO:0000256" key="2">
    <source>
        <dbReference type="ARBA" id="ARBA00022692"/>
    </source>
</evidence>
<evidence type="ECO:0000313" key="10">
    <source>
        <dbReference type="EMBL" id="CAB4015232.1"/>
    </source>
</evidence>
<evidence type="ECO:0000256" key="1">
    <source>
        <dbReference type="ARBA" id="ARBA00004167"/>
    </source>
</evidence>
<feature type="disulfide bond" evidence="9">
    <location>
        <begin position="108"/>
        <end position="123"/>
    </location>
</feature>
<evidence type="ECO:0000256" key="7">
    <source>
        <dbReference type="ARBA" id="ARBA00023170"/>
    </source>
</evidence>
<evidence type="ECO:0000256" key="6">
    <source>
        <dbReference type="ARBA" id="ARBA00023157"/>
    </source>
</evidence>
<keyword evidence="4" id="KW-1133">Transmembrane helix</keyword>
<keyword evidence="5" id="KW-0472">Membrane</keyword>
<gene>
    <name evidence="10" type="ORF">PACLA_8A060612</name>
</gene>
<dbReference type="Pfam" id="PF00057">
    <property type="entry name" value="Ldl_recept_a"/>
    <property type="match status" value="3"/>
</dbReference>
<comment type="caution">
    <text evidence="10">The sequence shown here is derived from an EMBL/GenBank/DDBJ whole genome shotgun (WGS) entry which is preliminary data.</text>
</comment>
<keyword evidence="8" id="KW-0325">Glycoprotein</keyword>
<evidence type="ECO:0000313" key="11">
    <source>
        <dbReference type="Proteomes" id="UP001152795"/>
    </source>
</evidence>
<dbReference type="InterPro" id="IPR036055">
    <property type="entry name" value="LDL_receptor-like_sf"/>
</dbReference>
<accession>A0A6S7JE35</accession>
<feature type="disulfide bond" evidence="9">
    <location>
        <begin position="96"/>
        <end position="114"/>
    </location>
</feature>
<keyword evidence="3" id="KW-0677">Repeat</keyword>
<evidence type="ECO:0000256" key="8">
    <source>
        <dbReference type="ARBA" id="ARBA00023180"/>
    </source>
</evidence>
<dbReference type="OrthoDB" id="9990982at2759"/>
<organism evidence="10 11">
    <name type="scientific">Paramuricea clavata</name>
    <name type="common">Red gorgonian</name>
    <name type="synonym">Violescent sea-whip</name>
    <dbReference type="NCBI Taxonomy" id="317549"/>
    <lineage>
        <taxon>Eukaryota</taxon>
        <taxon>Metazoa</taxon>
        <taxon>Cnidaria</taxon>
        <taxon>Anthozoa</taxon>
        <taxon>Octocorallia</taxon>
        <taxon>Malacalcyonacea</taxon>
        <taxon>Plexauridae</taxon>
        <taxon>Paramuricea</taxon>
    </lineage>
</organism>
<proteinExistence type="predicted"/>
<dbReference type="PANTHER" id="PTHR22722">
    <property type="entry name" value="LOW-DENSITY LIPOPROTEIN RECEPTOR-RELATED PROTEIN 2-RELATED"/>
    <property type="match status" value="1"/>
</dbReference>
<dbReference type="InterPro" id="IPR002172">
    <property type="entry name" value="LDrepeatLR_classA_rpt"/>
</dbReference>
<feature type="disulfide bond" evidence="9">
    <location>
        <begin position="169"/>
        <end position="181"/>
    </location>
</feature>
<evidence type="ECO:0000256" key="4">
    <source>
        <dbReference type="ARBA" id="ARBA00022989"/>
    </source>
</evidence>
<dbReference type="SUPFAM" id="SSF57424">
    <property type="entry name" value="LDL receptor-like module"/>
    <property type="match status" value="3"/>
</dbReference>
<dbReference type="AlphaFoldDB" id="A0A6S7JE35"/>
<evidence type="ECO:0000256" key="5">
    <source>
        <dbReference type="ARBA" id="ARBA00023136"/>
    </source>
</evidence>
<dbReference type="SMART" id="SM00192">
    <property type="entry name" value="LDLa"/>
    <property type="match status" value="3"/>
</dbReference>
<dbReference type="PRINTS" id="PR00261">
    <property type="entry name" value="LDLRECEPTOR"/>
</dbReference>
<dbReference type="Proteomes" id="UP001152795">
    <property type="component" value="Unassembled WGS sequence"/>
</dbReference>
<name>A0A6S7JE35_PARCT</name>
<dbReference type="Gene3D" id="4.10.400.10">
    <property type="entry name" value="Low-density Lipoprotein Receptor"/>
    <property type="match status" value="3"/>
</dbReference>
<dbReference type="PROSITE" id="PS50068">
    <property type="entry name" value="LDLRA_2"/>
    <property type="match status" value="3"/>
</dbReference>
<dbReference type="InterPro" id="IPR051221">
    <property type="entry name" value="LDLR-related"/>
</dbReference>
<feature type="disulfide bond" evidence="9">
    <location>
        <begin position="146"/>
        <end position="161"/>
    </location>
</feature>
<dbReference type="CDD" id="cd00112">
    <property type="entry name" value="LDLa"/>
    <property type="match status" value="3"/>
</dbReference>